<feature type="region of interest" description="Disordered" evidence="1">
    <location>
        <begin position="105"/>
        <end position="126"/>
    </location>
</feature>
<proteinExistence type="predicted"/>
<evidence type="ECO:0000313" key="3">
    <source>
        <dbReference type="Proteomes" id="UP000295573"/>
    </source>
</evidence>
<evidence type="ECO:0000256" key="1">
    <source>
        <dbReference type="SAM" id="MobiDB-lite"/>
    </source>
</evidence>
<dbReference type="Proteomes" id="UP000295573">
    <property type="component" value="Unassembled WGS sequence"/>
</dbReference>
<dbReference type="OrthoDB" id="3830717at2"/>
<name>A0A4V2S5A4_9ACTN</name>
<reference evidence="2 3" key="1">
    <citation type="journal article" date="2015" name="Stand. Genomic Sci.">
        <title>Genomic Encyclopedia of Bacterial and Archaeal Type Strains, Phase III: the genomes of soil and plant-associated and newly described type strains.</title>
        <authorList>
            <person name="Whitman W.B."/>
            <person name="Woyke T."/>
            <person name="Klenk H.P."/>
            <person name="Zhou Y."/>
            <person name="Lilburn T.G."/>
            <person name="Beck B.J."/>
            <person name="De Vos P."/>
            <person name="Vandamme P."/>
            <person name="Eisen J.A."/>
            <person name="Garrity G."/>
            <person name="Hugenholtz P."/>
            <person name="Kyrpides N.C."/>
        </authorList>
    </citation>
    <scope>NUCLEOTIDE SEQUENCE [LARGE SCALE GENOMIC DNA]</scope>
    <source>
        <strain evidence="2 3">VKM Ac-2541</strain>
    </source>
</reference>
<comment type="caution">
    <text evidence="2">The sequence shown here is derived from an EMBL/GenBank/DDBJ whole genome shotgun (WGS) entry which is preliminary data.</text>
</comment>
<keyword evidence="3" id="KW-1185">Reference proteome</keyword>
<feature type="compositionally biased region" description="Basic and acidic residues" evidence="1">
    <location>
        <begin position="108"/>
        <end position="126"/>
    </location>
</feature>
<dbReference type="AlphaFoldDB" id="A0A4V2S5A4"/>
<organism evidence="2 3">
    <name type="scientific">Kribbella antiqua</name>
    <dbReference type="NCBI Taxonomy" id="2512217"/>
    <lineage>
        <taxon>Bacteria</taxon>
        <taxon>Bacillati</taxon>
        <taxon>Actinomycetota</taxon>
        <taxon>Actinomycetes</taxon>
        <taxon>Propionibacteriales</taxon>
        <taxon>Kribbellaceae</taxon>
        <taxon>Kribbella</taxon>
    </lineage>
</organism>
<gene>
    <name evidence="2" type="ORF">EV646_101293</name>
</gene>
<protein>
    <submittedName>
        <fullName evidence="2">Uncharacterized protein</fullName>
    </submittedName>
</protein>
<dbReference type="RefSeq" id="WP_132143075.1">
    <property type="nucleotide sequence ID" value="NZ_SLWR01000001.1"/>
</dbReference>
<dbReference type="EMBL" id="SLWR01000001">
    <property type="protein sequence ID" value="TCO51310.1"/>
    <property type="molecule type" value="Genomic_DNA"/>
</dbReference>
<sequence length="126" mass="13967">MSVSILRISRPRGDAHLVCRFVHQLTVRSGVPVSARPSATTRGQWQIVWYDGPTVIAMRRHAAELGRAVVGVDLDTLTWERTARVVRPVVQTVSGYGAWAPAVEEVANDDREAEQESVRPREAARP</sequence>
<evidence type="ECO:0000313" key="2">
    <source>
        <dbReference type="EMBL" id="TCO51310.1"/>
    </source>
</evidence>
<accession>A0A4V2S5A4</accession>